<evidence type="ECO:0000259" key="6">
    <source>
        <dbReference type="PROSITE" id="PS50075"/>
    </source>
</evidence>
<gene>
    <name evidence="7" type="ORF">ACFSUT_02950</name>
</gene>
<dbReference type="InterPro" id="IPR045851">
    <property type="entry name" value="AMP-bd_C_sf"/>
</dbReference>
<dbReference type="InterPro" id="IPR036736">
    <property type="entry name" value="ACP-like_sf"/>
</dbReference>
<dbReference type="InterPro" id="IPR010071">
    <property type="entry name" value="AA_adenyl_dom"/>
</dbReference>
<dbReference type="Gene3D" id="3.30.559.30">
    <property type="entry name" value="Nonribosomal peptide synthetase, condensation domain"/>
    <property type="match status" value="3"/>
</dbReference>
<dbReference type="PROSITE" id="PS50075">
    <property type="entry name" value="CARRIER"/>
    <property type="match status" value="2"/>
</dbReference>
<dbReference type="InterPro" id="IPR025110">
    <property type="entry name" value="AMP-bd_C"/>
</dbReference>
<dbReference type="Gene3D" id="3.40.50.150">
    <property type="entry name" value="Vaccinia Virus protein VP39"/>
    <property type="match status" value="1"/>
</dbReference>
<dbReference type="NCBIfam" id="TIGR01733">
    <property type="entry name" value="AA-adenyl-dom"/>
    <property type="match status" value="2"/>
</dbReference>
<accession>A0ABW5HRT8</accession>
<evidence type="ECO:0000256" key="1">
    <source>
        <dbReference type="ARBA" id="ARBA00001957"/>
    </source>
</evidence>
<dbReference type="Pfam" id="PF00550">
    <property type="entry name" value="PP-binding"/>
    <property type="match status" value="2"/>
</dbReference>
<evidence type="ECO:0000256" key="4">
    <source>
        <dbReference type="ARBA" id="ARBA00022737"/>
    </source>
</evidence>
<dbReference type="Pfam" id="PF00501">
    <property type="entry name" value="AMP-binding"/>
    <property type="match status" value="2"/>
</dbReference>
<proteinExistence type="predicted"/>
<dbReference type="CDD" id="cd05930">
    <property type="entry name" value="A_NRPS"/>
    <property type="match status" value="1"/>
</dbReference>
<evidence type="ECO:0000313" key="8">
    <source>
        <dbReference type="Proteomes" id="UP001597542"/>
    </source>
</evidence>
<dbReference type="InterPro" id="IPR023213">
    <property type="entry name" value="CAT-like_dom_sf"/>
</dbReference>
<dbReference type="SUPFAM" id="SSF53335">
    <property type="entry name" value="S-adenosyl-L-methionine-dependent methyltransferases"/>
    <property type="match status" value="1"/>
</dbReference>
<dbReference type="Pfam" id="PF00668">
    <property type="entry name" value="Condensation"/>
    <property type="match status" value="3"/>
</dbReference>
<dbReference type="CDD" id="cd02440">
    <property type="entry name" value="AdoMet_MTases"/>
    <property type="match status" value="1"/>
</dbReference>
<dbReference type="SUPFAM" id="SSF47336">
    <property type="entry name" value="ACP-like"/>
    <property type="match status" value="2"/>
</dbReference>
<feature type="domain" description="Carrier" evidence="6">
    <location>
        <begin position="2504"/>
        <end position="2579"/>
    </location>
</feature>
<dbReference type="CDD" id="cd17643">
    <property type="entry name" value="A_NRPS_Cytc1-like"/>
    <property type="match status" value="1"/>
</dbReference>
<dbReference type="Gene3D" id="3.40.50.1820">
    <property type="entry name" value="alpha/beta hydrolase"/>
    <property type="match status" value="1"/>
</dbReference>
<keyword evidence="8" id="KW-1185">Reference proteome</keyword>
<keyword evidence="5" id="KW-0045">Antibiotic biosynthesis</keyword>
<dbReference type="CDD" id="cd19531">
    <property type="entry name" value="LCL_NRPS-like"/>
    <property type="match status" value="1"/>
</dbReference>
<dbReference type="EMBL" id="JBHUKQ010000002">
    <property type="protein sequence ID" value="MFD2479220.1"/>
    <property type="molecule type" value="Genomic_DNA"/>
</dbReference>
<dbReference type="InterPro" id="IPR001242">
    <property type="entry name" value="Condensation_dom"/>
</dbReference>
<feature type="domain" description="Carrier" evidence="6">
    <location>
        <begin position="1008"/>
        <end position="1082"/>
    </location>
</feature>
<dbReference type="SUPFAM" id="SSF56801">
    <property type="entry name" value="Acetyl-CoA synthetase-like"/>
    <property type="match status" value="2"/>
</dbReference>
<dbReference type="InterPro" id="IPR029058">
    <property type="entry name" value="AB_hydrolase_fold"/>
</dbReference>
<dbReference type="PANTHER" id="PTHR45527:SF1">
    <property type="entry name" value="FATTY ACID SYNTHASE"/>
    <property type="match status" value="1"/>
</dbReference>
<dbReference type="Gene3D" id="1.10.1200.10">
    <property type="entry name" value="ACP-like"/>
    <property type="match status" value="1"/>
</dbReference>
<dbReference type="Gene3D" id="3.40.50.12780">
    <property type="entry name" value="N-terminal domain of ligase-like"/>
    <property type="match status" value="2"/>
</dbReference>
<evidence type="ECO:0000256" key="5">
    <source>
        <dbReference type="ARBA" id="ARBA00023194"/>
    </source>
</evidence>
<dbReference type="InterPro" id="IPR029063">
    <property type="entry name" value="SAM-dependent_MTases_sf"/>
</dbReference>
<evidence type="ECO:0000313" key="7">
    <source>
        <dbReference type="EMBL" id="MFD2479220.1"/>
    </source>
</evidence>
<dbReference type="RefSeq" id="WP_344280522.1">
    <property type="nucleotide sequence ID" value="NZ_BAAAHV010000017.1"/>
</dbReference>
<sequence length="2912" mass="314377">MAEQRTVAHAELLRRRLSGRTVMTTRGIARARRGGPLPLSFGQRRLWVLDQLEPGRIEYLMPGGLRLRGPLAAPQWSDAWRKLVHRHEILRTRYETRDGEPVQVIDPAGKAEMSTVDLSAEPDPERAAVVFAHGQATRPFALDREHPIRCWLLRLGLRDHVFFVVLHHIAFDGWSVDVLLRDLGEYYLASVTGRDADLAPLTVQYADYAKWQREQLDERLDGELAYWRDRLAGLGPLALPTDRRRPAARDNAGDSVDFVLPAPLANRLRELARQHDCTPFMAVLAAFTAVLARHSGQRDIAVGAPVAGRDEPEIARLIGFCVNTVVLRCRWEAEPGFTDLLALAHAATTGALAHQRIPFEKLVAELEPDRDLSRNPLFQVSFSMRDTGPDERRLADLSASRWAVPTNTVKFDLSLTATERPTGEIACTFDYATALFDRDTVSRLATHLTNLVTGAMDDPAMPISRLPLLTDAERSTLLANGNGAEDAPAFTGSLPERFERTAERVPDETAIVSGTDRLSYHQLNVRANRIAHHLRELGVGPETVVGVCLDRGPDLIPALLGVVKAGAAYVPLDPANPVARLRYIAEDIALPVIVTNSAHKQRAADISGGRTLVLDEQEAELCSRPATNPRITAHEDNLAYVIYTSGSTGRPKGVGVTHRNVLRLFSAAADRFAPRRDDVWTMFHSYAFDFSIWELWGGLLHGGTVVVASLDVVRSPDDFLDLLVRERVTVLNQTPSAFRALVGLAADNDPRLDRLALRAVILGGERVEPAELSPWVSGLGSSAPVLVNMYGITETTVHVTAHHIAARDLAPGAGSPIGGPLDDLTVRLLDEHGNLVPVGVWGEIHVGGAGVTRGYLGRPELTAARFVPDPWGPPGARLYRSGDLARWLADGGLEYGGRIDNQVKIRGYRIELGEIEAEIAAQAGIADAVATLRTDPSGRQRIVAYGVAAPGHPIGPAQLLDQLRESLPSYMVPADFVVVDSIPLTTNGKPDLAALPELDGARSTGTRAARGTAERLLCDVIADVLSVSEVGPDENFFAMGGDSITALQVVSRARAAGLSLSPGEVFQHKTAAALATVAVPAGARPTVDADSPLGELPLTPVMRWTRERGGPQAHHHQSLLVHTPAGLTEDRLVTALQAVIDHHDALRMRLHEATESLCVRAAGSVAARDRCRRVDVGALDPATRAGVFAEHAAVAAGLLDPECGILVQAVLFAGGPDQSGHLLLTVHHLAVDGVSWRILLADLAAAATAVMAGRHPSLDPVGTSFRTWAKRQLDAANAPASIAELPLWTGMLAQPEQHFGVRPLDPARDVRRSARTVSLHLPTGPARTLLAALPAAFHANVDEVLLTGFVLALRQWRTTAGHVARDVLVDVERHGRTGTDLDLSRTVGWFTSIHPVRLDLPAADLTDAGELADAVKRIKETFRAIPDNGIGFGLLRYLNSDTAARLSGLARPQIAFNYLGRFATLDPSATAWTPAAEGEGLRGGGDPDMPFAHAIEITAYTEDGAAGPRLVLSLSWPDELFAETETRELLDRWSTALVALAEPLGQPGFGGHSPADFPLVSLAQHDIDELERAHPAIVDVWPAGPLQQGLLFHALYDRPAPEVYTVQIAFDLPHWLSVSTFRAAIAAMLARHPNLRVGMWVTGQAGAVQFVPDTADPQWTEIEFAGSDERKLAEFMAADRVRRFDMTEPPLLRLTGIRLGADRYRVVLTCHHLLLDGWSMPLFARELLALAGSASELPAPARYRDYLAWLIGRDRDAAERAWAGYLTGLADQVPLVPSGWNRTPLPVEDIPFELGVQLTDKLRAAAAASSLTMNTIVQGAWGLLLAWLGGGRDVVFGSTVAGRPPDVDGIESMIGFFLNVVPVRVRVEGATAAAGMLARIQHEQSELIEHHHLDLASIQRIAGRAELFDSVIVFENFPVTAEAIAAAAEFADYECHHSLHFPLALVVYPDPGTGMRLRFRPDLFDSDRVRSIVDSLRTVLWRIADDPQQATSAVIALTSDQRRTLAGYSVGARTRPPAHLLPESIEEQAARTPHRIALRHGDEELSFAELNERANRLAHRLIAHGVGPEQRVALCLPRSTGLVIAMLAVLKAGAAYLPVDPRHPEQYRQQLLADAQPSVVLTEHDLDDDETAASTNPADADRVAPLDRAHPAYVLYTSGSTGRAKGVVVEHAALIDFCRWFVTEMGTERLSHVVAATSASFDVSVLELFPPLLVGGAIELIPDLRSVSAGPDTKTRPASLVSGVPSAFAALGANAPAYRAGTVVCAGESLHADVIDGARAFFGADDVLNLYGPTEATVCATRWRSVETAAGPVPIGRPRWNTTVAVLDDDLTPVPPGARGELYIAGAGLARGYLDDPAQTAERFLPDPYGLPGTRMYRTGDLARWNADGQLEFAGRRDDQVKVRGFRVEPAEVEAALRGCPGVTGAAVVAHGADRGDMRLVGYVVARQRAGIERDILAHCRDALPAHLVPAAVVVLDTLPTTANGKLDRHALPPPAVSASHSGRPPTATETYLATVLAEILDVPSVGTHDSLTDLGGHSLHILRLAGQLRADHGVGVDLADLMAHRTVAELATVIEATKEKSRTGDVVQLYQRFPYPSADAEAQPIFDLANGMAFCLSDEELDGWRVADIGCGTGHRVVALAQRYPMARFVGIDPAQSSLAVARRLALRNQVTNVDFRCGAIPDADLPGSFDLIVCSGVVHHLPDPEAGLAWLGRRLGPAGLLFLWLYDMVGEYDRLLDRELAMLLADGPADLAVVRELGLSLSPTRYGATAKPAGELTPDAADAMAADAYLNPVVAPYRFVDMRRVLESLSLDWIAGSGVHVDGDSRLLDLSRVERDGPWYVRAEDEIANGRLRSQIEAMPNHEKATAIELSLRPSGLSVLAGRRPGLARCLPRIRGNILFERDDEGSGAQ</sequence>
<comment type="caution">
    <text evidence="7">The sequence shown here is derived from an EMBL/GenBank/DDBJ whole genome shotgun (WGS) entry which is preliminary data.</text>
</comment>
<dbReference type="Pfam" id="PF13193">
    <property type="entry name" value="AMP-binding_C"/>
    <property type="match status" value="2"/>
</dbReference>
<dbReference type="InterPro" id="IPR020806">
    <property type="entry name" value="PKS_PP-bd"/>
</dbReference>
<dbReference type="SUPFAM" id="SSF52777">
    <property type="entry name" value="CoA-dependent acyltransferases"/>
    <property type="match status" value="6"/>
</dbReference>
<dbReference type="InterPro" id="IPR000873">
    <property type="entry name" value="AMP-dep_synth/lig_dom"/>
</dbReference>
<dbReference type="InterPro" id="IPR041698">
    <property type="entry name" value="Methyltransf_25"/>
</dbReference>
<reference evidence="8" key="1">
    <citation type="journal article" date="2019" name="Int. J. Syst. Evol. Microbiol.">
        <title>The Global Catalogue of Microorganisms (GCM) 10K type strain sequencing project: providing services to taxonomists for standard genome sequencing and annotation.</title>
        <authorList>
            <consortium name="The Broad Institute Genomics Platform"/>
            <consortium name="The Broad Institute Genome Sequencing Center for Infectious Disease"/>
            <person name="Wu L."/>
            <person name="Ma J."/>
        </authorList>
    </citation>
    <scope>NUCLEOTIDE SEQUENCE [LARGE SCALE GENOMIC DNA]</scope>
    <source>
        <strain evidence="8">CGMCC 4.7638</strain>
    </source>
</reference>
<dbReference type="InterPro" id="IPR020845">
    <property type="entry name" value="AMP-binding_CS"/>
</dbReference>
<dbReference type="Pfam" id="PF13649">
    <property type="entry name" value="Methyltransf_25"/>
    <property type="match status" value="1"/>
</dbReference>
<organism evidence="7 8">
    <name type="scientific">Amycolatopsis albidoflavus</name>
    <dbReference type="NCBI Taxonomy" id="102226"/>
    <lineage>
        <taxon>Bacteria</taxon>
        <taxon>Bacillati</taxon>
        <taxon>Actinomycetota</taxon>
        <taxon>Actinomycetes</taxon>
        <taxon>Pseudonocardiales</taxon>
        <taxon>Pseudonocardiaceae</taxon>
        <taxon>Amycolatopsis</taxon>
    </lineage>
</organism>
<dbReference type="PROSITE" id="PS00455">
    <property type="entry name" value="AMP_BINDING"/>
    <property type="match status" value="2"/>
</dbReference>
<dbReference type="PANTHER" id="PTHR45527">
    <property type="entry name" value="NONRIBOSOMAL PEPTIDE SYNTHETASE"/>
    <property type="match status" value="1"/>
</dbReference>
<dbReference type="Gene3D" id="3.30.559.10">
    <property type="entry name" value="Chloramphenicol acetyltransferase-like domain"/>
    <property type="match status" value="3"/>
</dbReference>
<dbReference type="PROSITE" id="PS00012">
    <property type="entry name" value="PHOSPHOPANTETHEINE"/>
    <property type="match status" value="2"/>
</dbReference>
<dbReference type="InterPro" id="IPR009081">
    <property type="entry name" value="PP-bd_ACP"/>
</dbReference>
<dbReference type="InterPro" id="IPR006162">
    <property type="entry name" value="Ppantetheine_attach_site"/>
</dbReference>
<evidence type="ECO:0000256" key="3">
    <source>
        <dbReference type="ARBA" id="ARBA00022553"/>
    </source>
</evidence>
<dbReference type="Gene3D" id="3.30.300.30">
    <property type="match status" value="2"/>
</dbReference>
<comment type="cofactor">
    <cofactor evidence="1">
        <name>pantetheine 4'-phosphate</name>
        <dbReference type="ChEBI" id="CHEBI:47942"/>
    </cofactor>
</comment>
<dbReference type="NCBIfam" id="TIGR01720">
    <property type="entry name" value="NRPS-para261"/>
    <property type="match status" value="1"/>
</dbReference>
<keyword evidence="3" id="KW-0597">Phosphoprotein</keyword>
<protein>
    <submittedName>
        <fullName evidence="7">Amino acid adenylation domain-containing protein</fullName>
    </submittedName>
</protein>
<name>A0ABW5HRT8_9PSEU</name>
<dbReference type="InterPro" id="IPR010060">
    <property type="entry name" value="NRPS_synth"/>
</dbReference>
<keyword evidence="2" id="KW-0596">Phosphopantetheine</keyword>
<evidence type="ECO:0000256" key="2">
    <source>
        <dbReference type="ARBA" id="ARBA00022450"/>
    </source>
</evidence>
<dbReference type="NCBIfam" id="NF003417">
    <property type="entry name" value="PRK04813.1"/>
    <property type="match status" value="2"/>
</dbReference>
<dbReference type="Proteomes" id="UP001597542">
    <property type="component" value="Unassembled WGS sequence"/>
</dbReference>
<dbReference type="SMART" id="SM00823">
    <property type="entry name" value="PKS_PP"/>
    <property type="match status" value="2"/>
</dbReference>
<keyword evidence="4" id="KW-0677">Repeat</keyword>
<dbReference type="InterPro" id="IPR042099">
    <property type="entry name" value="ANL_N_sf"/>
</dbReference>